<keyword evidence="4" id="KW-1185">Reference proteome</keyword>
<sequence>MKRPAIAAALVLGAAMGGSVAQAGGISGVFQTQPNDQGQIGMVQFYDCGGKYCGKLVRSFDMSGKEITSKNTGKNIVAGMSDDGNGKFSGGTIWDPGSDKTYKSKMQLDGQTLNVSGCVAVFCKTQKWTRAR</sequence>
<dbReference type="PANTHER" id="PTHR36919:SF2">
    <property type="entry name" value="BLL6627 PROTEIN"/>
    <property type="match status" value="1"/>
</dbReference>
<dbReference type="InterPro" id="IPR019223">
    <property type="entry name" value="DUF2147"/>
</dbReference>
<gene>
    <name evidence="3" type="ORF">RGQ15_08410</name>
</gene>
<dbReference type="PANTHER" id="PTHR36919">
    <property type="entry name" value="BLR1215 PROTEIN"/>
    <property type="match status" value="1"/>
</dbReference>
<comment type="caution">
    <text evidence="3">The sequence shown here is derived from an EMBL/GenBank/DDBJ whole genome shotgun (WGS) entry which is preliminary data.</text>
</comment>
<feature type="signal peptide" evidence="1">
    <location>
        <begin position="1"/>
        <end position="23"/>
    </location>
</feature>
<organism evidence="3 4">
    <name type="scientific">Paracoccus aurantius</name>
    <dbReference type="NCBI Taxonomy" id="3073814"/>
    <lineage>
        <taxon>Bacteria</taxon>
        <taxon>Pseudomonadati</taxon>
        <taxon>Pseudomonadota</taxon>
        <taxon>Alphaproteobacteria</taxon>
        <taxon>Rhodobacterales</taxon>
        <taxon>Paracoccaceae</taxon>
        <taxon>Paracoccus</taxon>
    </lineage>
</organism>
<proteinExistence type="predicted"/>
<evidence type="ECO:0000313" key="3">
    <source>
        <dbReference type="EMBL" id="MDS9467595.1"/>
    </source>
</evidence>
<dbReference type="RefSeq" id="WP_311159768.1">
    <property type="nucleotide sequence ID" value="NZ_JAVQLW010000001.1"/>
</dbReference>
<evidence type="ECO:0000256" key="1">
    <source>
        <dbReference type="SAM" id="SignalP"/>
    </source>
</evidence>
<dbReference type="Proteomes" id="UP001269144">
    <property type="component" value="Unassembled WGS sequence"/>
</dbReference>
<dbReference type="Gene3D" id="2.40.128.520">
    <property type="match status" value="1"/>
</dbReference>
<keyword evidence="1" id="KW-0732">Signal</keyword>
<reference evidence="4" key="1">
    <citation type="submission" date="2023-07" db="EMBL/GenBank/DDBJ databases">
        <title>Paracoccus sp. MBLB3053 whole genome sequence.</title>
        <authorList>
            <person name="Hwang C.Y."/>
            <person name="Cho E.-S."/>
            <person name="Seo M.-J."/>
        </authorList>
    </citation>
    <scope>NUCLEOTIDE SEQUENCE [LARGE SCALE GENOMIC DNA]</scope>
    <source>
        <strain evidence="4">MBLB3053</strain>
    </source>
</reference>
<dbReference type="EMBL" id="JAVQLW010000001">
    <property type="protein sequence ID" value="MDS9467595.1"/>
    <property type="molecule type" value="Genomic_DNA"/>
</dbReference>
<evidence type="ECO:0000259" key="2">
    <source>
        <dbReference type="Pfam" id="PF09917"/>
    </source>
</evidence>
<evidence type="ECO:0000313" key="4">
    <source>
        <dbReference type="Proteomes" id="UP001269144"/>
    </source>
</evidence>
<protein>
    <submittedName>
        <fullName evidence="3">DUF2147 domain-containing protein</fullName>
    </submittedName>
</protein>
<feature type="domain" description="DUF2147" evidence="2">
    <location>
        <begin position="30"/>
        <end position="130"/>
    </location>
</feature>
<feature type="chain" id="PRO_5046589449" evidence="1">
    <location>
        <begin position="24"/>
        <end position="132"/>
    </location>
</feature>
<name>A0ABU2HSQ2_9RHOB</name>
<accession>A0ABU2HSQ2</accession>
<dbReference type="Pfam" id="PF09917">
    <property type="entry name" value="DUF2147"/>
    <property type="match status" value="1"/>
</dbReference>